<dbReference type="PANTHER" id="PTHR33990">
    <property type="entry name" value="PROTEIN YJDN-RELATED"/>
    <property type="match status" value="1"/>
</dbReference>
<sequence>MARVPAALDPQRTAGLKSCKPMDNQESNMQVQPYLDFGGRFDEAVAFYGKVLGAQVTFAMRYKEAPQEQGMAVPEDWKDKVMHANLQIGENQVMASDGRPGERPAFSGFSLSVGGVGRDEGQRIFEGLSEGGQVVVPYQKTFWAEGFGMLVDRFGMSWMVNCEH</sequence>
<dbReference type="EMBL" id="LT978514">
    <property type="protein sequence ID" value="SPC20901.1"/>
    <property type="molecule type" value="Genomic_DNA"/>
</dbReference>
<gene>
    <name evidence="3" type="ORF">CBM2594_B10005</name>
</gene>
<evidence type="ECO:0000313" key="3">
    <source>
        <dbReference type="EMBL" id="SPC20901.1"/>
    </source>
</evidence>
<dbReference type="InterPro" id="IPR029068">
    <property type="entry name" value="Glyas_Bleomycin-R_OHBP_Dase"/>
</dbReference>
<proteinExistence type="predicted"/>
<accession>A0A7Z7JCJ6</accession>
<dbReference type="PANTHER" id="PTHR33990:SF1">
    <property type="entry name" value="PROTEIN YJDN"/>
    <property type="match status" value="1"/>
</dbReference>
<reference evidence="3 4" key="1">
    <citation type="submission" date="2018-01" db="EMBL/GenBank/DDBJ databases">
        <authorList>
            <person name="Clerissi C."/>
        </authorList>
    </citation>
    <scope>NUCLEOTIDE SEQUENCE [LARGE SCALE GENOMIC DNA]</scope>
    <source>
        <strain evidence="3">Cupriavidus taiwanensis STM 6021</strain>
    </source>
</reference>
<dbReference type="Proteomes" id="UP000257139">
    <property type="component" value="Chromosome CBM2594_b"/>
</dbReference>
<evidence type="ECO:0000313" key="4">
    <source>
        <dbReference type="Proteomes" id="UP000257139"/>
    </source>
</evidence>
<dbReference type="Gene3D" id="3.10.180.10">
    <property type="entry name" value="2,3-Dihydroxybiphenyl 1,2-Dioxygenase, domain 1"/>
    <property type="match status" value="1"/>
</dbReference>
<organism evidence="3 4">
    <name type="scientific">Cupriavidus taiwanensis</name>
    <dbReference type="NCBI Taxonomy" id="164546"/>
    <lineage>
        <taxon>Bacteria</taxon>
        <taxon>Pseudomonadati</taxon>
        <taxon>Pseudomonadota</taxon>
        <taxon>Betaproteobacteria</taxon>
        <taxon>Burkholderiales</taxon>
        <taxon>Burkholderiaceae</taxon>
        <taxon>Cupriavidus</taxon>
    </lineage>
</organism>
<feature type="domain" description="PhnB-like" evidence="2">
    <location>
        <begin position="31"/>
        <end position="160"/>
    </location>
</feature>
<name>A0A7Z7JCJ6_9BURK</name>
<feature type="region of interest" description="Disordered" evidence="1">
    <location>
        <begin position="1"/>
        <end position="25"/>
    </location>
</feature>
<dbReference type="CDD" id="cd06588">
    <property type="entry name" value="PhnB_like"/>
    <property type="match status" value="1"/>
</dbReference>
<dbReference type="SUPFAM" id="SSF54593">
    <property type="entry name" value="Glyoxalase/Bleomycin resistance protein/Dihydroxybiphenyl dioxygenase"/>
    <property type="match status" value="1"/>
</dbReference>
<dbReference type="InterPro" id="IPR028973">
    <property type="entry name" value="PhnB-like"/>
</dbReference>
<evidence type="ECO:0000259" key="2">
    <source>
        <dbReference type="Pfam" id="PF06983"/>
    </source>
</evidence>
<dbReference type="Pfam" id="PF06983">
    <property type="entry name" value="3-dmu-9_3-mt"/>
    <property type="match status" value="1"/>
</dbReference>
<protein>
    <recommendedName>
        <fullName evidence="2">PhnB-like domain-containing protein</fullName>
    </recommendedName>
</protein>
<evidence type="ECO:0000256" key="1">
    <source>
        <dbReference type="SAM" id="MobiDB-lite"/>
    </source>
</evidence>
<dbReference type="AlphaFoldDB" id="A0A7Z7JCJ6"/>